<feature type="domain" description="WRKY" evidence="6">
    <location>
        <begin position="136"/>
        <end position="176"/>
    </location>
</feature>
<reference evidence="8" key="3">
    <citation type="submission" date="2018-08" db="UniProtKB">
        <authorList>
            <consortium name="EnsemblPlants"/>
        </authorList>
    </citation>
    <scope>IDENTIFICATION</scope>
    <source>
        <strain evidence="8">Yugu1</strain>
    </source>
</reference>
<dbReference type="SMART" id="SM00774">
    <property type="entry name" value="WRKY"/>
    <property type="match status" value="1"/>
</dbReference>
<evidence type="ECO:0000256" key="2">
    <source>
        <dbReference type="ARBA" id="ARBA00023015"/>
    </source>
</evidence>
<dbReference type="EMBL" id="CM003535">
    <property type="protein sequence ID" value="RCV37886.1"/>
    <property type="molecule type" value="Genomic_DNA"/>
</dbReference>
<evidence type="ECO:0000313" key="8">
    <source>
        <dbReference type="EnsemblPlants" id="KQK94311"/>
    </source>
</evidence>
<dbReference type="HOGENOM" id="CLU_059097_0_0_1"/>
<keyword evidence="2" id="KW-0805">Transcription regulation</keyword>
<dbReference type="AlphaFoldDB" id="K3ZNM2"/>
<dbReference type="Pfam" id="PF03106">
    <property type="entry name" value="WRKY"/>
    <property type="match status" value="1"/>
</dbReference>
<dbReference type="GO" id="GO:0003700">
    <property type="term" value="F:DNA-binding transcription factor activity"/>
    <property type="evidence" value="ECO:0000318"/>
    <property type="project" value="GO_Central"/>
</dbReference>
<reference evidence="7" key="2">
    <citation type="submission" date="2015-07" db="EMBL/GenBank/DDBJ databases">
        <authorList>
            <person name="Noorani M."/>
        </authorList>
    </citation>
    <scope>NUCLEOTIDE SEQUENCE</scope>
    <source>
        <strain evidence="7">Yugu1</strain>
    </source>
</reference>
<dbReference type="GO" id="GO:0006355">
    <property type="term" value="P:regulation of DNA-templated transcription"/>
    <property type="evidence" value="ECO:0000318"/>
    <property type="project" value="GO_Central"/>
</dbReference>
<dbReference type="STRING" id="4555.K3ZNM2"/>
<keyword evidence="4" id="KW-0804">Transcription</keyword>
<protein>
    <recommendedName>
        <fullName evidence="6">WRKY domain-containing protein</fullName>
    </recommendedName>
</protein>
<comment type="subcellular location">
    <subcellularLocation>
        <location evidence="1">Nucleus</location>
    </subcellularLocation>
</comment>
<dbReference type="Gramene" id="KQK94311">
    <property type="protein sequence ID" value="KQK94311"/>
    <property type="gene ID" value="SETIT_028202mg"/>
</dbReference>
<dbReference type="InterPro" id="IPR003657">
    <property type="entry name" value="WRKY_dom"/>
</dbReference>
<dbReference type="OrthoDB" id="2021064at2759"/>
<reference evidence="7 9" key="1">
    <citation type="journal article" date="2012" name="Nat. Biotechnol.">
        <title>Reference genome sequence of the model plant Setaria.</title>
        <authorList>
            <person name="Bennetzen J.L."/>
            <person name="Schmutz J."/>
            <person name="Wang H."/>
            <person name="Percifield R."/>
            <person name="Hawkins J."/>
            <person name="Pontaroli A.C."/>
            <person name="Estep M."/>
            <person name="Feng L."/>
            <person name="Vaughn J.N."/>
            <person name="Grimwood J."/>
            <person name="Jenkins J."/>
            <person name="Barry K."/>
            <person name="Lindquist E."/>
            <person name="Hellsten U."/>
            <person name="Deshpande S."/>
            <person name="Wang X."/>
            <person name="Wu X."/>
            <person name="Mitros T."/>
            <person name="Triplett J."/>
            <person name="Yang X."/>
            <person name="Ye C.Y."/>
            <person name="Mauro-Herrera M."/>
            <person name="Wang L."/>
            <person name="Li P."/>
            <person name="Sharma M."/>
            <person name="Sharma R."/>
            <person name="Ronald P.C."/>
            <person name="Panaud O."/>
            <person name="Kellogg E.A."/>
            <person name="Brutnell T.P."/>
            <person name="Doust A.N."/>
            <person name="Tuskan G.A."/>
            <person name="Rokhsar D."/>
            <person name="Devos K.M."/>
        </authorList>
    </citation>
    <scope>NUCLEOTIDE SEQUENCE [LARGE SCALE GENOMIC DNA]</scope>
    <source>
        <strain evidence="9">cv. Yugu1</strain>
        <strain evidence="7">Yugu1</strain>
    </source>
</reference>
<keyword evidence="5" id="KW-0539">Nucleus</keyword>
<dbReference type="GO" id="GO:0005634">
    <property type="term" value="C:nucleus"/>
    <property type="evidence" value="ECO:0000318"/>
    <property type="project" value="GO_Central"/>
</dbReference>
<dbReference type="PANTHER" id="PTHR31282">
    <property type="entry name" value="WRKY TRANSCRIPTION FACTOR 21-RELATED"/>
    <property type="match status" value="1"/>
</dbReference>
<dbReference type="RefSeq" id="XP_004980388.1">
    <property type="nucleotide sequence ID" value="XM_004980331.2"/>
</dbReference>
<dbReference type="eggNOG" id="ENOG502SA3T">
    <property type="taxonomic scope" value="Eukaryota"/>
</dbReference>
<dbReference type="Gene3D" id="2.20.25.80">
    <property type="entry name" value="WRKY domain"/>
    <property type="match status" value="1"/>
</dbReference>
<evidence type="ECO:0000259" key="6">
    <source>
        <dbReference type="PROSITE" id="PS50811"/>
    </source>
</evidence>
<evidence type="ECO:0000256" key="3">
    <source>
        <dbReference type="ARBA" id="ARBA00023125"/>
    </source>
</evidence>
<dbReference type="EMBL" id="AGNK02004824">
    <property type="status" value="NOT_ANNOTATED_CDS"/>
    <property type="molecule type" value="Genomic_DNA"/>
</dbReference>
<evidence type="ECO:0000256" key="4">
    <source>
        <dbReference type="ARBA" id="ARBA00023163"/>
    </source>
</evidence>
<dbReference type="PROSITE" id="PS50811">
    <property type="entry name" value="WRKY"/>
    <property type="match status" value="1"/>
</dbReference>
<dbReference type="GO" id="GO:0000976">
    <property type="term" value="F:transcription cis-regulatory region binding"/>
    <property type="evidence" value="ECO:0000318"/>
    <property type="project" value="GO_Central"/>
</dbReference>
<evidence type="ECO:0000313" key="9">
    <source>
        <dbReference type="Proteomes" id="UP000004995"/>
    </source>
</evidence>
<dbReference type="SUPFAM" id="SSF118290">
    <property type="entry name" value="WRKY DNA-binding domain"/>
    <property type="match status" value="1"/>
</dbReference>
<evidence type="ECO:0000313" key="7">
    <source>
        <dbReference type="EMBL" id="RCV37886.1"/>
    </source>
</evidence>
<dbReference type="InterPro" id="IPR036576">
    <property type="entry name" value="WRKY_dom_sf"/>
</dbReference>
<dbReference type="InterPro" id="IPR044810">
    <property type="entry name" value="WRKY_plant"/>
</dbReference>
<evidence type="ECO:0000256" key="1">
    <source>
        <dbReference type="ARBA" id="ARBA00004123"/>
    </source>
</evidence>
<evidence type="ECO:0000256" key="5">
    <source>
        <dbReference type="ARBA" id="ARBA00023242"/>
    </source>
</evidence>
<dbReference type="EnsemblPlants" id="KQK94311">
    <property type="protein sequence ID" value="KQK94311"/>
    <property type="gene ID" value="SETIT_028202mg"/>
</dbReference>
<name>K3ZNM2_SETIT</name>
<organism evidence="7">
    <name type="scientific">Setaria italica</name>
    <name type="common">Foxtail millet</name>
    <name type="synonym">Panicum italicum</name>
    <dbReference type="NCBI Taxonomy" id="4555"/>
    <lineage>
        <taxon>Eukaryota</taxon>
        <taxon>Viridiplantae</taxon>
        <taxon>Streptophyta</taxon>
        <taxon>Embryophyta</taxon>
        <taxon>Tracheophyta</taxon>
        <taxon>Spermatophyta</taxon>
        <taxon>Magnoliopsida</taxon>
        <taxon>Liliopsida</taxon>
        <taxon>Poales</taxon>
        <taxon>Poaceae</taxon>
        <taxon>PACMAD clade</taxon>
        <taxon>Panicoideae</taxon>
        <taxon>Panicodae</taxon>
        <taxon>Paniceae</taxon>
        <taxon>Cenchrinae</taxon>
        <taxon>Setaria</taxon>
    </lineage>
</organism>
<gene>
    <name evidence="8" type="primary">LOC101763219</name>
    <name evidence="7" type="ORF">SETIT_8G098800v2</name>
</gene>
<proteinExistence type="predicted"/>
<dbReference type="KEGG" id="sita:101763219"/>
<dbReference type="Proteomes" id="UP000004995">
    <property type="component" value="Unassembled WGS sequence"/>
</dbReference>
<accession>K3ZNM2</accession>
<sequence>MKHNDSNRYLPKSSVCDDLPHACNHRLVLKEISKEQSLVMQLRAIVLPALEMNQNSELVSQMFQSILDCSSMVIAELLHCQSDAPAVDMLVDDKETVQRISNDVIEDSARPQHHHQNKRRRVAESMSFDTPVPHYDGHQWRKYGQKQINGAKYPRSYYRCTYGKEQGCKATKTVQQYDPVTNTASDHSIMYKAIYYGRHTCNFNGNDSGISIPKDNGETNTHRNHDLVHYNNNQCSIVSVTCSHPDDHQTFLDGNVVHDTYGDIIPRNINMDWQLDTIESVQLDFDNWDWR</sequence>
<keyword evidence="3" id="KW-0238">DNA-binding</keyword>
<dbReference type="GeneID" id="101763219"/>
<dbReference type="OMA" id="NTHRNHD"/>
<keyword evidence="9" id="KW-1185">Reference proteome</keyword>